<dbReference type="PROSITE" id="PS51257">
    <property type="entry name" value="PROKAR_LIPOPROTEIN"/>
    <property type="match status" value="1"/>
</dbReference>
<evidence type="ECO:0000259" key="1">
    <source>
        <dbReference type="PROSITE" id="PS51352"/>
    </source>
</evidence>
<gene>
    <name evidence="2" type="ORF">GWO12_06005</name>
</gene>
<organism evidence="2 3">
    <name type="scientific">Candidatus Kutchimonas denitrificans</name>
    <dbReference type="NCBI Taxonomy" id="3056748"/>
    <lineage>
        <taxon>Bacteria</taxon>
        <taxon>Pseudomonadati</taxon>
        <taxon>Gemmatimonadota</taxon>
        <taxon>Gemmatimonadia</taxon>
        <taxon>Candidatus Palauibacterales</taxon>
        <taxon>Candidatus Palauibacteraceae</taxon>
        <taxon>Candidatus Kutchimonas</taxon>
    </lineage>
</organism>
<dbReference type="Gene3D" id="3.40.30.10">
    <property type="entry name" value="Glutaredoxin"/>
    <property type="match status" value="1"/>
</dbReference>
<dbReference type="Pfam" id="PF00578">
    <property type="entry name" value="AhpC-TSA"/>
    <property type="match status" value="1"/>
</dbReference>
<dbReference type="PROSITE" id="PS51352">
    <property type="entry name" value="THIOREDOXIN_2"/>
    <property type="match status" value="1"/>
</dbReference>
<dbReference type="GO" id="GO:0016209">
    <property type="term" value="F:antioxidant activity"/>
    <property type="evidence" value="ECO:0007669"/>
    <property type="project" value="InterPro"/>
</dbReference>
<dbReference type="InterPro" id="IPR036249">
    <property type="entry name" value="Thioredoxin-like_sf"/>
</dbReference>
<evidence type="ECO:0000313" key="3">
    <source>
        <dbReference type="Proteomes" id="UP000702544"/>
    </source>
</evidence>
<proteinExistence type="predicted"/>
<dbReference type="Proteomes" id="UP000702544">
    <property type="component" value="Unassembled WGS sequence"/>
</dbReference>
<name>A0AAE4ZAQ3_9BACT</name>
<dbReference type="InterPro" id="IPR050553">
    <property type="entry name" value="Thioredoxin_ResA/DsbE_sf"/>
</dbReference>
<accession>A0AAE4ZAQ3</accession>
<dbReference type="PANTHER" id="PTHR42852">
    <property type="entry name" value="THIOL:DISULFIDE INTERCHANGE PROTEIN DSBE"/>
    <property type="match status" value="1"/>
</dbReference>
<dbReference type="InterPro" id="IPR000866">
    <property type="entry name" value="AhpC/TSA"/>
</dbReference>
<dbReference type="CDD" id="cd02966">
    <property type="entry name" value="TlpA_like_family"/>
    <property type="match status" value="1"/>
</dbReference>
<dbReference type="AlphaFoldDB" id="A0AAE4ZAQ3"/>
<dbReference type="SUPFAM" id="SSF52833">
    <property type="entry name" value="Thioredoxin-like"/>
    <property type="match status" value="1"/>
</dbReference>
<evidence type="ECO:0000313" key="2">
    <source>
        <dbReference type="EMBL" id="NIR74651.1"/>
    </source>
</evidence>
<dbReference type="InterPro" id="IPR013766">
    <property type="entry name" value="Thioredoxin_domain"/>
</dbReference>
<comment type="caution">
    <text evidence="2">The sequence shown here is derived from an EMBL/GenBank/DDBJ whole genome shotgun (WGS) entry which is preliminary data.</text>
</comment>
<dbReference type="GO" id="GO:0016491">
    <property type="term" value="F:oxidoreductase activity"/>
    <property type="evidence" value="ECO:0007669"/>
    <property type="project" value="InterPro"/>
</dbReference>
<dbReference type="PANTHER" id="PTHR42852:SF17">
    <property type="entry name" value="THIOREDOXIN-LIKE PROTEIN HI_1115"/>
    <property type="match status" value="1"/>
</dbReference>
<protein>
    <submittedName>
        <fullName evidence="2">TlpA family protein disulfide reductase</fullName>
    </submittedName>
</protein>
<dbReference type="EMBL" id="JAACAK010000046">
    <property type="protein sequence ID" value="NIR74651.1"/>
    <property type="molecule type" value="Genomic_DNA"/>
</dbReference>
<sequence length="651" mass="73672">MTKLSLSVALAILVAGLGGCEDGEERLPEGPPPTYPPIVDSRLTFVPGRLGDDAIEVTYRPIEELAGAAELRLRARFRTANDGYATFDGRADYLTAAILRSSEGGHFRAQMEVPDSIAYAIFAVEDTTGSTIDANGGRFWELLRHDVDGRPTFDALLQATNEHLVSDADRVAEIAHVMIEAYPDRFGSWVVHDMAERRIRPTDQQGELQSSRRSRAKRFHRRFEDEEHVPADEMAHLYWYGYVLEDAGIEEFWHDRLLDEHPGSGFAIEFRLRDLPKELEKDTTAYLRELERSWQTAQPGPGVSARWGWDARSVLVQRALPAAARTRRAETAALWAERYRAHARVADPDGSAGLWIRRVPELRQRGMTLIRGAIARLDSVNDRWRPPGRTVAAQRRENRRESVWYLRWLGQELLDAGEVSAAIDTFRVAAGRVWYPYLRDALANAYLAAGDTARALEAWAFVAAYGPRPMLEDSVRARTGSHFDEERWSSLIEDAKRDLRRSLLAESVSRSIPGGIRLTGRDGATRTLDDIRDGRPAVVFFWSRYCEPSVRALRDVKRLARRLEGYGATLLAVTADSSSADFDAFLSEQDVEFRVWHDERRDAVRAFRSVGTPEFFVLDRTGAVRFEMSHTADDARFQLEALIWEARREAS</sequence>
<feature type="domain" description="Thioredoxin" evidence="1">
    <location>
        <begin position="506"/>
        <end position="648"/>
    </location>
</feature>
<reference evidence="2 3" key="1">
    <citation type="submission" date="2020-01" db="EMBL/GenBank/DDBJ databases">
        <title>Genomes assembled from Gulf of Kutch pelagic sediment metagenomes.</title>
        <authorList>
            <person name="Chandrashekar M."/>
            <person name="Mahajan M.S."/>
            <person name="Dave K.J."/>
            <person name="Vatsa P."/>
            <person name="Nathani N.M."/>
        </authorList>
    </citation>
    <scope>NUCLEOTIDE SEQUENCE [LARGE SCALE GENOMIC DNA]</scope>
    <source>
        <strain evidence="2">KS3-K002</strain>
    </source>
</reference>